<protein>
    <submittedName>
        <fullName evidence="7">Polysaccharide biosynthesis protein</fullName>
    </submittedName>
</protein>
<feature type="non-terminal residue" evidence="7">
    <location>
        <position position="1"/>
    </location>
</feature>
<feature type="non-terminal residue" evidence="7">
    <location>
        <position position="133"/>
    </location>
</feature>
<dbReference type="PANTHER" id="PTHR30250">
    <property type="entry name" value="PST FAMILY PREDICTED COLANIC ACID TRANSPORTER"/>
    <property type="match status" value="1"/>
</dbReference>
<evidence type="ECO:0000256" key="2">
    <source>
        <dbReference type="ARBA" id="ARBA00022475"/>
    </source>
</evidence>
<dbReference type="PANTHER" id="PTHR30250:SF21">
    <property type="entry name" value="LIPID II FLIPPASE MURJ"/>
    <property type="match status" value="1"/>
</dbReference>
<dbReference type="InterPro" id="IPR050833">
    <property type="entry name" value="Poly_Biosynth_Transport"/>
</dbReference>
<reference evidence="7 8" key="1">
    <citation type="journal article" date="2019" name="Sci. Transl. Med.">
        <title>Quorum sensing between bacterial species on the skin protects against epidermal injury in atopic dermatitis.</title>
        <authorList>
            <person name="Williams M.R."/>
        </authorList>
    </citation>
    <scope>NUCLEOTIDE SEQUENCE [LARGE SCALE GENOMIC DNA]</scope>
    <source>
        <strain evidence="7 8">H8</strain>
    </source>
</reference>
<dbReference type="EMBL" id="SCHC01000709">
    <property type="protein sequence ID" value="TBW68030.1"/>
    <property type="molecule type" value="Genomic_DNA"/>
</dbReference>
<keyword evidence="3 6" id="KW-0812">Transmembrane</keyword>
<accession>A0A7Z8E192</accession>
<keyword evidence="2" id="KW-1003">Cell membrane</keyword>
<dbReference type="GO" id="GO:0005886">
    <property type="term" value="C:plasma membrane"/>
    <property type="evidence" value="ECO:0007669"/>
    <property type="project" value="UniProtKB-SubCell"/>
</dbReference>
<name>A0A7Z8E192_STACP</name>
<keyword evidence="4 6" id="KW-1133">Transmembrane helix</keyword>
<feature type="transmembrane region" description="Helical" evidence="6">
    <location>
        <begin position="105"/>
        <end position="125"/>
    </location>
</feature>
<feature type="transmembrane region" description="Helical" evidence="6">
    <location>
        <begin position="39"/>
        <end position="60"/>
    </location>
</feature>
<evidence type="ECO:0000256" key="4">
    <source>
        <dbReference type="ARBA" id="ARBA00022989"/>
    </source>
</evidence>
<dbReference type="AlphaFoldDB" id="A0A7Z8E192"/>
<dbReference type="InterPro" id="IPR002797">
    <property type="entry name" value="Polysacc_synth"/>
</dbReference>
<evidence type="ECO:0000256" key="6">
    <source>
        <dbReference type="SAM" id="Phobius"/>
    </source>
</evidence>
<comment type="caution">
    <text evidence="7">The sequence shown here is derived from an EMBL/GenBank/DDBJ whole genome shotgun (WGS) entry which is preliminary data.</text>
</comment>
<proteinExistence type="predicted"/>
<keyword evidence="5 6" id="KW-0472">Membrane</keyword>
<sequence>ISGIIGVLILFYLAPDIAVITLGQKEGKGGWTVPEITWIIRIISIVVVFIPLLATWRGVFQGYQSMGPTAVSEVTEQLARIIFIIIGSYLVLNVFHGTYLQANGVATFAAAVGAIAGLFTIWHYWKKRKPHIQ</sequence>
<organism evidence="7 8">
    <name type="scientific">Staphylococcus capitis</name>
    <dbReference type="NCBI Taxonomy" id="29388"/>
    <lineage>
        <taxon>Bacteria</taxon>
        <taxon>Bacillati</taxon>
        <taxon>Bacillota</taxon>
        <taxon>Bacilli</taxon>
        <taxon>Bacillales</taxon>
        <taxon>Staphylococcaceae</taxon>
        <taxon>Staphylococcus</taxon>
    </lineage>
</organism>
<evidence type="ECO:0000313" key="8">
    <source>
        <dbReference type="Proteomes" id="UP000291949"/>
    </source>
</evidence>
<comment type="subcellular location">
    <subcellularLocation>
        <location evidence="1">Cell membrane</location>
        <topology evidence="1">Multi-pass membrane protein</topology>
    </subcellularLocation>
</comment>
<evidence type="ECO:0000256" key="5">
    <source>
        <dbReference type="ARBA" id="ARBA00023136"/>
    </source>
</evidence>
<dbReference type="Pfam" id="PF01943">
    <property type="entry name" value="Polysacc_synt"/>
    <property type="match status" value="1"/>
</dbReference>
<gene>
    <name evidence="7" type="ORF">EQ811_16310</name>
</gene>
<feature type="transmembrane region" description="Helical" evidence="6">
    <location>
        <begin position="81"/>
        <end position="99"/>
    </location>
</feature>
<evidence type="ECO:0000313" key="7">
    <source>
        <dbReference type="EMBL" id="TBW68030.1"/>
    </source>
</evidence>
<dbReference type="RefSeq" id="WP_154812446.1">
    <property type="nucleotide sequence ID" value="NZ_SCHC01000709.1"/>
</dbReference>
<evidence type="ECO:0000256" key="3">
    <source>
        <dbReference type="ARBA" id="ARBA00022692"/>
    </source>
</evidence>
<evidence type="ECO:0000256" key="1">
    <source>
        <dbReference type="ARBA" id="ARBA00004651"/>
    </source>
</evidence>
<dbReference type="Proteomes" id="UP000291949">
    <property type="component" value="Unassembled WGS sequence"/>
</dbReference>